<accession>A0A0R1L8J6</accession>
<name>A0A0R1L8J6_9LACO</name>
<dbReference type="GO" id="GO:0160105">
    <property type="term" value="F:tRNA (adenine(22)-N1)-methyltransferase activity"/>
    <property type="evidence" value="ECO:0007669"/>
    <property type="project" value="InterPro"/>
</dbReference>
<proteinExistence type="predicted"/>
<dbReference type="PANTHER" id="PTHR38451:SF1">
    <property type="entry name" value="TRNA (ADENINE(22)-N(1))-METHYLTRANSFERASE"/>
    <property type="match status" value="1"/>
</dbReference>
<keyword evidence="2" id="KW-1185">Reference proteome</keyword>
<dbReference type="AlphaFoldDB" id="A0A0R1L8J6"/>
<evidence type="ECO:0000313" key="2">
    <source>
        <dbReference type="Proteomes" id="UP000051581"/>
    </source>
</evidence>
<dbReference type="RefSeq" id="WP_057825671.1">
    <property type="nucleotide sequence ID" value="NZ_AZEA01000014.1"/>
</dbReference>
<evidence type="ECO:0000313" key="1">
    <source>
        <dbReference type="EMBL" id="KRK87895.1"/>
    </source>
</evidence>
<evidence type="ECO:0008006" key="3">
    <source>
        <dbReference type="Google" id="ProtNLM"/>
    </source>
</evidence>
<dbReference type="InterPro" id="IPR006901">
    <property type="entry name" value="TrmK"/>
</dbReference>
<dbReference type="Gene3D" id="1.10.287.1890">
    <property type="match status" value="1"/>
</dbReference>
<dbReference type="Pfam" id="PF04816">
    <property type="entry name" value="TrmK"/>
    <property type="match status" value="1"/>
</dbReference>
<sequence>MNSNHLSKRLQTVSDHVEPGSRLADIGSDHAYLPIHLAKNHIIEYGVVGEVAKGPLSNAISEIKKDNLLEVLHPRLADGLAAIEPGDDVNAITIAGMGGNLITHILEDGKAKLSGKEKLILQPNVGEPTVRKWLMANRYKIFAEQILEEDGHIYEIVTAKKAEQPIKYTELELKFGPFLLQEKSPVFVAKWQEEIRLLQKVIQSMRQAVHQDTAKIAAIQKEIDTINEVIQVES</sequence>
<gene>
    <name evidence="1" type="ORF">FD17_GL000723</name>
</gene>
<protein>
    <recommendedName>
        <fullName evidence="3">SAM-dependent methyltransferase</fullName>
    </recommendedName>
</protein>
<organism evidence="1 2">
    <name type="scientific">Lentilactobacillus sunkii DSM 19904</name>
    <dbReference type="NCBI Taxonomy" id="1423808"/>
    <lineage>
        <taxon>Bacteria</taxon>
        <taxon>Bacillati</taxon>
        <taxon>Bacillota</taxon>
        <taxon>Bacilli</taxon>
        <taxon>Lactobacillales</taxon>
        <taxon>Lactobacillaceae</taxon>
        <taxon>Lentilactobacillus</taxon>
    </lineage>
</organism>
<dbReference type="Gene3D" id="3.40.50.150">
    <property type="entry name" value="Vaccinia Virus protein VP39"/>
    <property type="match status" value="1"/>
</dbReference>
<dbReference type="Proteomes" id="UP000051581">
    <property type="component" value="Unassembled WGS sequence"/>
</dbReference>
<reference evidence="1 2" key="1">
    <citation type="journal article" date="2015" name="Genome Announc.">
        <title>Expanding the biotechnology potential of lactobacilli through comparative genomics of 213 strains and associated genera.</title>
        <authorList>
            <person name="Sun Z."/>
            <person name="Harris H.M."/>
            <person name="McCann A."/>
            <person name="Guo C."/>
            <person name="Argimon S."/>
            <person name="Zhang W."/>
            <person name="Yang X."/>
            <person name="Jeffery I.B."/>
            <person name="Cooney J.C."/>
            <person name="Kagawa T.F."/>
            <person name="Liu W."/>
            <person name="Song Y."/>
            <person name="Salvetti E."/>
            <person name="Wrobel A."/>
            <person name="Rasinkangas P."/>
            <person name="Parkhill J."/>
            <person name="Rea M.C."/>
            <person name="O'Sullivan O."/>
            <person name="Ritari J."/>
            <person name="Douillard F.P."/>
            <person name="Paul Ross R."/>
            <person name="Yang R."/>
            <person name="Briner A.E."/>
            <person name="Felis G.E."/>
            <person name="de Vos W.M."/>
            <person name="Barrangou R."/>
            <person name="Klaenhammer T.R."/>
            <person name="Caufield P.W."/>
            <person name="Cui Y."/>
            <person name="Zhang H."/>
            <person name="O'Toole P.W."/>
        </authorList>
    </citation>
    <scope>NUCLEOTIDE SEQUENCE [LARGE SCALE GENOMIC DNA]</scope>
    <source>
        <strain evidence="1 2">DSM 19904</strain>
    </source>
</reference>
<dbReference type="PATRIC" id="fig|1423808.3.peg.727"/>
<dbReference type="OrthoDB" id="5881184at2"/>
<dbReference type="PIRSF" id="PIRSF018637">
    <property type="entry name" value="TrmK"/>
    <property type="match status" value="1"/>
</dbReference>
<dbReference type="EMBL" id="AZEA01000014">
    <property type="protein sequence ID" value="KRK87895.1"/>
    <property type="molecule type" value="Genomic_DNA"/>
</dbReference>
<dbReference type="InterPro" id="IPR029063">
    <property type="entry name" value="SAM-dependent_MTases_sf"/>
</dbReference>
<dbReference type="PANTHER" id="PTHR38451">
    <property type="entry name" value="TRNA (ADENINE(22)-N(1))-METHYLTRANSFERASE"/>
    <property type="match status" value="1"/>
</dbReference>
<comment type="caution">
    <text evidence="1">The sequence shown here is derived from an EMBL/GenBank/DDBJ whole genome shotgun (WGS) entry which is preliminary data.</text>
</comment>